<evidence type="ECO:0000256" key="3">
    <source>
        <dbReference type="ARBA" id="ARBA00022729"/>
    </source>
</evidence>
<organism evidence="7 8">
    <name type="scientific">Eleusine coracana subsp. coracana</name>
    <dbReference type="NCBI Taxonomy" id="191504"/>
    <lineage>
        <taxon>Eukaryota</taxon>
        <taxon>Viridiplantae</taxon>
        <taxon>Streptophyta</taxon>
        <taxon>Embryophyta</taxon>
        <taxon>Tracheophyta</taxon>
        <taxon>Spermatophyta</taxon>
        <taxon>Magnoliopsida</taxon>
        <taxon>Liliopsida</taxon>
        <taxon>Poales</taxon>
        <taxon>Poaceae</taxon>
        <taxon>PACMAD clade</taxon>
        <taxon>Chloridoideae</taxon>
        <taxon>Cynodonteae</taxon>
        <taxon>Eleusininae</taxon>
        <taxon>Eleusine</taxon>
    </lineage>
</organism>
<protein>
    <recommendedName>
        <fullName evidence="6">Gnk2-homologous domain-containing protein</fullName>
    </recommendedName>
</protein>
<dbReference type="CDD" id="cd23509">
    <property type="entry name" value="Gnk2-like"/>
    <property type="match status" value="1"/>
</dbReference>
<comment type="similarity">
    <text evidence="5">Belongs to the cysteine-rich repeat secretory protein family.</text>
</comment>
<dbReference type="EMBL" id="BQKI01000086">
    <property type="protein sequence ID" value="GJN35074.1"/>
    <property type="molecule type" value="Genomic_DNA"/>
</dbReference>
<dbReference type="FunFam" id="3.30.430.20:FF:000016">
    <property type="entry name" value="Cysteine-rich receptor-like protein kinase 10"/>
    <property type="match status" value="1"/>
</dbReference>
<dbReference type="InterPro" id="IPR050581">
    <property type="entry name" value="CRR_secretory_protein"/>
</dbReference>
<gene>
    <name evidence="7" type="primary">gb23807</name>
    <name evidence="7" type="ORF">PR202_gb23807</name>
</gene>
<comment type="caution">
    <text evidence="7">The sequence shown here is derived from an EMBL/GenBank/DDBJ whole genome shotgun (WGS) entry which is preliminary data.</text>
</comment>
<dbReference type="GO" id="GO:0005576">
    <property type="term" value="C:extracellular region"/>
    <property type="evidence" value="ECO:0007669"/>
    <property type="project" value="UniProtKB-SubCell"/>
</dbReference>
<comment type="subcellular location">
    <subcellularLocation>
        <location evidence="1">Secreted</location>
    </subcellularLocation>
</comment>
<evidence type="ECO:0000256" key="1">
    <source>
        <dbReference type="ARBA" id="ARBA00004613"/>
    </source>
</evidence>
<reference evidence="7" key="1">
    <citation type="journal article" date="2018" name="DNA Res.">
        <title>Multiple hybrid de novo genome assembly of finger millet, an orphan allotetraploid crop.</title>
        <authorList>
            <person name="Hatakeyama M."/>
            <person name="Aluri S."/>
            <person name="Balachadran M.T."/>
            <person name="Sivarajan S.R."/>
            <person name="Patrignani A."/>
            <person name="Gruter S."/>
            <person name="Poveda L."/>
            <person name="Shimizu-Inatsugi R."/>
            <person name="Baeten J."/>
            <person name="Francoijs K.J."/>
            <person name="Nataraja K.N."/>
            <person name="Reddy Y.A.N."/>
            <person name="Phadnis S."/>
            <person name="Ravikumar R.L."/>
            <person name="Schlapbach R."/>
            <person name="Sreeman S.M."/>
            <person name="Shimizu K.K."/>
        </authorList>
    </citation>
    <scope>NUCLEOTIDE SEQUENCE</scope>
</reference>
<dbReference type="PROSITE" id="PS51473">
    <property type="entry name" value="GNK2"/>
    <property type="match status" value="1"/>
</dbReference>
<keyword evidence="3" id="KW-0732">Signal</keyword>
<dbReference type="AlphaFoldDB" id="A0AAV5FJU5"/>
<proteinExistence type="inferred from homology"/>
<dbReference type="Gene3D" id="3.30.430.20">
    <property type="entry name" value="Gnk2 domain, C-X8-C-X2-C motif"/>
    <property type="match status" value="1"/>
</dbReference>
<evidence type="ECO:0000256" key="5">
    <source>
        <dbReference type="ARBA" id="ARBA00038515"/>
    </source>
</evidence>
<dbReference type="PANTHER" id="PTHR32411:SF43">
    <property type="entry name" value="CYSTEINE-RICH REPEAT SECRETORY PROTEIN 38"/>
    <property type="match status" value="1"/>
</dbReference>
<evidence type="ECO:0000313" key="7">
    <source>
        <dbReference type="EMBL" id="GJN35074.1"/>
    </source>
</evidence>
<evidence type="ECO:0000256" key="2">
    <source>
        <dbReference type="ARBA" id="ARBA00022525"/>
    </source>
</evidence>
<evidence type="ECO:0000256" key="4">
    <source>
        <dbReference type="ARBA" id="ARBA00022737"/>
    </source>
</evidence>
<name>A0AAV5FJU5_ELECO</name>
<dbReference type="InterPro" id="IPR002902">
    <property type="entry name" value="GNK2"/>
</dbReference>
<keyword evidence="4" id="KW-0677">Repeat</keyword>
<reference evidence="7" key="2">
    <citation type="submission" date="2021-12" db="EMBL/GenBank/DDBJ databases">
        <title>Resequencing data analysis of finger millet.</title>
        <authorList>
            <person name="Hatakeyama M."/>
            <person name="Aluri S."/>
            <person name="Balachadran M.T."/>
            <person name="Sivarajan S.R."/>
            <person name="Poveda L."/>
            <person name="Shimizu-Inatsugi R."/>
            <person name="Schlapbach R."/>
            <person name="Sreeman S.M."/>
            <person name="Shimizu K.K."/>
        </authorList>
    </citation>
    <scope>NUCLEOTIDE SEQUENCE</scope>
</reference>
<evidence type="ECO:0000313" key="8">
    <source>
        <dbReference type="Proteomes" id="UP001054889"/>
    </source>
</evidence>
<dbReference type="InterPro" id="IPR038408">
    <property type="entry name" value="GNK2_sf"/>
</dbReference>
<dbReference type="Proteomes" id="UP001054889">
    <property type="component" value="Unassembled WGS sequence"/>
</dbReference>
<feature type="domain" description="Gnk2-homologous" evidence="6">
    <location>
        <begin position="19"/>
        <end position="128"/>
    </location>
</feature>
<sequence length="146" mass="16026">MEASLKAQLGVRRTSAYLRIDHYVSSLNSYVSDMEAMNATRWSLMTSLVPQAATSFLRFANGRKEYTDSHGTSQVIYGLAQCTRNLNATECTRCLDMFVAELSSSRPNNTYGTVKGYSCYVAYKIGEDLGITILPIAAPPPAVQPP</sequence>
<evidence type="ECO:0000259" key="6">
    <source>
        <dbReference type="PROSITE" id="PS51473"/>
    </source>
</evidence>
<dbReference type="PANTHER" id="PTHR32411">
    <property type="entry name" value="CYSTEINE-RICH REPEAT SECRETORY PROTEIN 38-RELATED"/>
    <property type="match status" value="1"/>
</dbReference>
<dbReference type="Pfam" id="PF01657">
    <property type="entry name" value="Stress-antifung"/>
    <property type="match status" value="1"/>
</dbReference>
<keyword evidence="8" id="KW-1185">Reference proteome</keyword>
<accession>A0AAV5FJU5</accession>
<keyword evidence="2" id="KW-0964">Secreted</keyword>